<keyword evidence="5" id="KW-0206">Cytoskeleton</keyword>
<feature type="domain" description="TPX2 C-terminal" evidence="8">
    <location>
        <begin position="9"/>
        <end position="68"/>
    </location>
</feature>
<dbReference type="AlphaFoldDB" id="A0A068U1W6"/>
<feature type="coiled-coil region" evidence="6">
    <location>
        <begin position="11"/>
        <end position="43"/>
    </location>
</feature>
<name>A0A068U1W6_COFCA</name>
<dbReference type="InParanoid" id="A0A068U1W6"/>
<proteinExistence type="inferred from homology"/>
<accession>A0A068U1W6</accession>
<evidence type="ECO:0000256" key="2">
    <source>
        <dbReference type="ARBA" id="ARBA00005885"/>
    </source>
</evidence>
<evidence type="ECO:0000259" key="8">
    <source>
        <dbReference type="Pfam" id="PF06886"/>
    </source>
</evidence>
<evidence type="ECO:0000313" key="10">
    <source>
        <dbReference type="Proteomes" id="UP000295252"/>
    </source>
</evidence>
<protein>
    <recommendedName>
        <fullName evidence="8">TPX2 C-terminal domain-containing protein</fullName>
    </recommendedName>
</protein>
<keyword evidence="3" id="KW-0963">Cytoplasm</keyword>
<dbReference type="GO" id="GO:0030295">
    <property type="term" value="F:protein kinase activator activity"/>
    <property type="evidence" value="ECO:0007669"/>
    <property type="project" value="TreeGrafter"/>
</dbReference>
<keyword evidence="10" id="KW-1185">Reference proteome</keyword>
<dbReference type="PANTHER" id="PTHR14326">
    <property type="entry name" value="TARGETING PROTEIN FOR XKLP2"/>
    <property type="match status" value="1"/>
</dbReference>
<dbReference type="GO" id="GO:0090307">
    <property type="term" value="P:mitotic spindle assembly"/>
    <property type="evidence" value="ECO:0007669"/>
    <property type="project" value="TreeGrafter"/>
</dbReference>
<organism evidence="9 10">
    <name type="scientific">Coffea canephora</name>
    <name type="common">Robusta coffee</name>
    <dbReference type="NCBI Taxonomy" id="49390"/>
    <lineage>
        <taxon>Eukaryota</taxon>
        <taxon>Viridiplantae</taxon>
        <taxon>Streptophyta</taxon>
        <taxon>Embryophyta</taxon>
        <taxon>Tracheophyta</taxon>
        <taxon>Spermatophyta</taxon>
        <taxon>Magnoliopsida</taxon>
        <taxon>eudicotyledons</taxon>
        <taxon>Gunneridae</taxon>
        <taxon>Pentapetalae</taxon>
        <taxon>asterids</taxon>
        <taxon>lamiids</taxon>
        <taxon>Gentianales</taxon>
        <taxon>Rubiaceae</taxon>
        <taxon>Ixoroideae</taxon>
        <taxon>Gardenieae complex</taxon>
        <taxon>Bertiereae - Coffeeae clade</taxon>
        <taxon>Coffeeae</taxon>
        <taxon>Coffea</taxon>
    </lineage>
</organism>
<dbReference type="GO" id="GO:0005819">
    <property type="term" value="C:spindle"/>
    <property type="evidence" value="ECO:0007669"/>
    <property type="project" value="InterPro"/>
</dbReference>
<dbReference type="STRING" id="49390.A0A068U1W6"/>
<sequence length="97" mass="11887">MLNTYYSRYQVAEKLSLAEQYKLEKERLQKLEEEEELRRLRKELIPKAQPLPYFDRPFIPRRSTKHPTIPREPKFHLPQHKKIKSCMSWSDLYAELQ</sequence>
<dbReference type="InterPro" id="IPR027329">
    <property type="entry name" value="TPX2_C"/>
</dbReference>
<keyword evidence="4" id="KW-0493">Microtubule</keyword>
<evidence type="ECO:0000256" key="5">
    <source>
        <dbReference type="ARBA" id="ARBA00023212"/>
    </source>
</evidence>
<evidence type="ECO:0000256" key="3">
    <source>
        <dbReference type="ARBA" id="ARBA00022490"/>
    </source>
</evidence>
<gene>
    <name evidence="9" type="ORF">GSCOC_T00039647001</name>
</gene>
<dbReference type="InterPro" id="IPR009675">
    <property type="entry name" value="TPX2_fam"/>
</dbReference>
<dbReference type="OMA" id="INADEMR"/>
<dbReference type="Pfam" id="PF06886">
    <property type="entry name" value="TPX2"/>
    <property type="match status" value="1"/>
</dbReference>
<reference evidence="10" key="1">
    <citation type="journal article" date="2014" name="Science">
        <title>The coffee genome provides insight into the convergent evolution of caffeine biosynthesis.</title>
        <authorList>
            <person name="Denoeud F."/>
            <person name="Carretero-Paulet L."/>
            <person name="Dereeper A."/>
            <person name="Droc G."/>
            <person name="Guyot R."/>
            <person name="Pietrella M."/>
            <person name="Zheng C."/>
            <person name="Alberti A."/>
            <person name="Anthony F."/>
            <person name="Aprea G."/>
            <person name="Aury J.M."/>
            <person name="Bento P."/>
            <person name="Bernard M."/>
            <person name="Bocs S."/>
            <person name="Campa C."/>
            <person name="Cenci A."/>
            <person name="Combes M.C."/>
            <person name="Crouzillat D."/>
            <person name="Da Silva C."/>
            <person name="Daddiego L."/>
            <person name="De Bellis F."/>
            <person name="Dussert S."/>
            <person name="Garsmeur O."/>
            <person name="Gayraud T."/>
            <person name="Guignon V."/>
            <person name="Jahn K."/>
            <person name="Jamilloux V."/>
            <person name="Joet T."/>
            <person name="Labadie K."/>
            <person name="Lan T."/>
            <person name="Leclercq J."/>
            <person name="Lepelley M."/>
            <person name="Leroy T."/>
            <person name="Li L.T."/>
            <person name="Librado P."/>
            <person name="Lopez L."/>
            <person name="Munoz A."/>
            <person name="Noel B."/>
            <person name="Pallavicini A."/>
            <person name="Perrotta G."/>
            <person name="Poncet V."/>
            <person name="Pot D."/>
            <person name="Priyono X."/>
            <person name="Rigoreau M."/>
            <person name="Rouard M."/>
            <person name="Rozas J."/>
            <person name="Tranchant-Dubreuil C."/>
            <person name="VanBuren R."/>
            <person name="Zhang Q."/>
            <person name="Andrade A.C."/>
            <person name="Argout X."/>
            <person name="Bertrand B."/>
            <person name="de Kochko A."/>
            <person name="Graziosi G."/>
            <person name="Henry R.J."/>
            <person name="Jayarama X."/>
            <person name="Ming R."/>
            <person name="Nagai C."/>
            <person name="Rounsley S."/>
            <person name="Sankoff D."/>
            <person name="Giuliano G."/>
            <person name="Albert V.A."/>
            <person name="Wincker P."/>
            <person name="Lashermes P."/>
        </authorList>
    </citation>
    <scope>NUCLEOTIDE SEQUENCE [LARGE SCALE GENOMIC DNA]</scope>
    <source>
        <strain evidence="10">cv. DH200-94</strain>
    </source>
</reference>
<keyword evidence="6" id="KW-0175">Coiled coil</keyword>
<evidence type="ECO:0000256" key="7">
    <source>
        <dbReference type="SAM" id="MobiDB-lite"/>
    </source>
</evidence>
<evidence type="ECO:0000256" key="1">
    <source>
        <dbReference type="ARBA" id="ARBA00004245"/>
    </source>
</evidence>
<dbReference type="Proteomes" id="UP000295252">
    <property type="component" value="Chromosome IX"/>
</dbReference>
<evidence type="ECO:0000313" key="9">
    <source>
        <dbReference type="EMBL" id="CDP02292.1"/>
    </source>
</evidence>
<dbReference type="GO" id="GO:0008017">
    <property type="term" value="F:microtubule binding"/>
    <property type="evidence" value="ECO:0007669"/>
    <property type="project" value="TreeGrafter"/>
</dbReference>
<dbReference type="OrthoDB" id="7677582at2759"/>
<comment type="similarity">
    <text evidence="2">Belongs to the TPX2 family.</text>
</comment>
<dbReference type="EMBL" id="HG739092">
    <property type="protein sequence ID" value="CDP02292.1"/>
    <property type="molecule type" value="Genomic_DNA"/>
</dbReference>
<dbReference type="GO" id="GO:0060236">
    <property type="term" value="P:regulation of mitotic spindle organization"/>
    <property type="evidence" value="ECO:0007669"/>
    <property type="project" value="InterPro"/>
</dbReference>
<comment type="subcellular location">
    <subcellularLocation>
        <location evidence="1">Cytoplasm</location>
        <location evidence="1">Cytoskeleton</location>
    </subcellularLocation>
</comment>
<dbReference type="PhylomeDB" id="A0A068U1W6"/>
<dbReference type="Gramene" id="CDP02292">
    <property type="protein sequence ID" value="CDP02292"/>
    <property type="gene ID" value="GSCOC_T00039647001"/>
</dbReference>
<evidence type="ECO:0000256" key="4">
    <source>
        <dbReference type="ARBA" id="ARBA00022701"/>
    </source>
</evidence>
<evidence type="ECO:0000256" key="6">
    <source>
        <dbReference type="SAM" id="Coils"/>
    </source>
</evidence>
<dbReference type="PANTHER" id="PTHR14326:SF58">
    <property type="entry name" value="TPX2 (TARGETING PROTEIN FOR XKLP2) PROTEIN FAMILY"/>
    <property type="match status" value="1"/>
</dbReference>
<feature type="region of interest" description="Disordered" evidence="7">
    <location>
        <begin position="55"/>
        <end position="74"/>
    </location>
</feature>
<dbReference type="GO" id="GO:0005880">
    <property type="term" value="C:nuclear microtubule"/>
    <property type="evidence" value="ECO:0007669"/>
    <property type="project" value="TreeGrafter"/>
</dbReference>